<name>A0A5D0NDF1_9ACTN</name>
<dbReference type="PANTHER" id="PTHR45772">
    <property type="entry name" value="CONSERVED COMPONENT OF ABC TRANSPORTER FOR NATURAL AMINO ACIDS-RELATED"/>
    <property type="match status" value="1"/>
</dbReference>
<dbReference type="GO" id="GO:0005524">
    <property type="term" value="F:ATP binding"/>
    <property type="evidence" value="ECO:0007669"/>
    <property type="project" value="UniProtKB-KW"/>
</dbReference>
<dbReference type="GO" id="GO:0005886">
    <property type="term" value="C:plasma membrane"/>
    <property type="evidence" value="ECO:0007669"/>
    <property type="project" value="TreeGrafter"/>
</dbReference>
<keyword evidence="6" id="KW-1185">Reference proteome</keyword>
<accession>A0A5D0NDF1</accession>
<evidence type="ECO:0000313" key="6">
    <source>
        <dbReference type="Proteomes" id="UP000323380"/>
    </source>
</evidence>
<dbReference type="GO" id="GO:0016887">
    <property type="term" value="F:ATP hydrolysis activity"/>
    <property type="evidence" value="ECO:0007669"/>
    <property type="project" value="InterPro"/>
</dbReference>
<protein>
    <submittedName>
        <fullName evidence="5">ATP-binding cassette domain-containing protein</fullName>
    </submittedName>
</protein>
<feature type="domain" description="ABC transporter" evidence="4">
    <location>
        <begin position="6"/>
        <end position="254"/>
    </location>
</feature>
<keyword evidence="2" id="KW-0547">Nucleotide-binding</keyword>
<evidence type="ECO:0000259" key="4">
    <source>
        <dbReference type="PROSITE" id="PS50893"/>
    </source>
</evidence>
<dbReference type="EMBL" id="VSFG01000008">
    <property type="protein sequence ID" value="TYB42438.1"/>
    <property type="molecule type" value="Genomic_DNA"/>
</dbReference>
<dbReference type="InterPro" id="IPR027417">
    <property type="entry name" value="P-loop_NTPase"/>
</dbReference>
<organism evidence="5 6">
    <name type="scientific">Actinomadura chibensis</name>
    <dbReference type="NCBI Taxonomy" id="392828"/>
    <lineage>
        <taxon>Bacteria</taxon>
        <taxon>Bacillati</taxon>
        <taxon>Actinomycetota</taxon>
        <taxon>Actinomycetes</taxon>
        <taxon>Streptosporangiales</taxon>
        <taxon>Thermomonosporaceae</taxon>
        <taxon>Actinomadura</taxon>
    </lineage>
</organism>
<evidence type="ECO:0000256" key="3">
    <source>
        <dbReference type="ARBA" id="ARBA00022840"/>
    </source>
</evidence>
<dbReference type="RefSeq" id="WP_067887658.1">
    <property type="nucleotide sequence ID" value="NZ_VSFG01000008.1"/>
</dbReference>
<evidence type="ECO:0000256" key="2">
    <source>
        <dbReference type="ARBA" id="ARBA00022741"/>
    </source>
</evidence>
<dbReference type="InterPro" id="IPR051120">
    <property type="entry name" value="ABC_AA/LPS_Transport"/>
</dbReference>
<dbReference type="InterPro" id="IPR003593">
    <property type="entry name" value="AAA+_ATPase"/>
</dbReference>
<proteinExistence type="predicted"/>
<comment type="caution">
    <text evidence="5">The sequence shown here is derived from an EMBL/GenBank/DDBJ whole genome shotgun (WGS) entry which is preliminary data.</text>
</comment>
<dbReference type="InterPro" id="IPR003439">
    <property type="entry name" value="ABC_transporter-like_ATP-bd"/>
</dbReference>
<dbReference type="PROSITE" id="PS50893">
    <property type="entry name" value="ABC_TRANSPORTER_2"/>
    <property type="match status" value="1"/>
</dbReference>
<keyword evidence="1" id="KW-0813">Transport</keyword>
<sequence>MSSPALSCQGLHKAYGGVRAVHGVSFHVSRGEVVGLVGPNGAGKSTVVDLISGEQPADTGTVRVADRVLSGSAARRAKRAKLARTFQYPQVAHELTALENVLIGAYATTFGGPLSFASTIVRGLVDPRAERLRRRAEEMAGSLSLSDLDRPASELTLGQLRLLEAARALSQDPEVVLLDEPFAGLDGDGIQGLSRAIRTMADAGCAVLLVDHNIDIVVSLVDRVVLMADGEVRFDGDPAECMASEEMKEVYFGDD</sequence>
<keyword evidence="3 5" id="KW-0067">ATP-binding</keyword>
<dbReference type="SMART" id="SM00382">
    <property type="entry name" value="AAA"/>
    <property type="match status" value="1"/>
</dbReference>
<gene>
    <name evidence="5" type="ORF">FXF69_32035</name>
</gene>
<dbReference type="PANTHER" id="PTHR45772:SF9">
    <property type="entry name" value="CONSERVED COMPONENT OF ABC TRANSPORTER FOR NATURAL AMINO ACIDS"/>
    <property type="match status" value="1"/>
</dbReference>
<evidence type="ECO:0000313" key="5">
    <source>
        <dbReference type="EMBL" id="TYB42438.1"/>
    </source>
</evidence>
<dbReference type="AlphaFoldDB" id="A0A5D0NDF1"/>
<dbReference type="SUPFAM" id="SSF52540">
    <property type="entry name" value="P-loop containing nucleoside triphosphate hydrolases"/>
    <property type="match status" value="1"/>
</dbReference>
<dbReference type="Gene3D" id="3.40.50.300">
    <property type="entry name" value="P-loop containing nucleotide triphosphate hydrolases"/>
    <property type="match status" value="1"/>
</dbReference>
<reference evidence="5 6" key="1">
    <citation type="submission" date="2019-08" db="EMBL/GenBank/DDBJ databases">
        <title>Actinomadura sp. nov. CYP1-5 isolated from mountain soil.</title>
        <authorList>
            <person name="Songsumanus A."/>
            <person name="Kuncharoen N."/>
            <person name="Kudo T."/>
            <person name="Yuki M."/>
            <person name="Igarashi Y."/>
            <person name="Tanasupawat S."/>
        </authorList>
    </citation>
    <scope>NUCLEOTIDE SEQUENCE [LARGE SCALE GENOMIC DNA]</scope>
    <source>
        <strain evidence="5 6">JCM 14158</strain>
    </source>
</reference>
<dbReference type="STRING" id="1220554.GCA_001552135_01782"/>
<dbReference type="Pfam" id="PF00005">
    <property type="entry name" value="ABC_tran"/>
    <property type="match status" value="1"/>
</dbReference>
<dbReference type="Proteomes" id="UP000323380">
    <property type="component" value="Unassembled WGS sequence"/>
</dbReference>
<evidence type="ECO:0000256" key="1">
    <source>
        <dbReference type="ARBA" id="ARBA00022448"/>
    </source>
</evidence>